<evidence type="ECO:0000256" key="2">
    <source>
        <dbReference type="ARBA" id="ARBA00022598"/>
    </source>
</evidence>
<reference evidence="9 10" key="1">
    <citation type="submission" date="2020-02" db="EMBL/GenBank/DDBJ databases">
        <authorList>
            <person name="Li X.-J."/>
            <person name="Feng X.-M."/>
        </authorList>
    </citation>
    <scope>NUCLEOTIDE SEQUENCE [LARGE SCALE GENOMIC DNA]</scope>
    <source>
        <strain evidence="9 10">CGMCC 4.7225</strain>
    </source>
</reference>
<evidence type="ECO:0000256" key="7">
    <source>
        <dbReference type="SAM" id="MobiDB-lite"/>
    </source>
</evidence>
<evidence type="ECO:0000256" key="6">
    <source>
        <dbReference type="ARBA" id="ARBA00023146"/>
    </source>
</evidence>
<evidence type="ECO:0000256" key="1">
    <source>
        <dbReference type="ARBA" id="ARBA00008226"/>
    </source>
</evidence>
<name>A0A6N9YMQ6_9ACTN</name>
<evidence type="ECO:0000256" key="4">
    <source>
        <dbReference type="ARBA" id="ARBA00022840"/>
    </source>
</evidence>
<dbReference type="SMART" id="SM00896">
    <property type="entry name" value="FDX-ACB"/>
    <property type="match status" value="1"/>
</dbReference>
<dbReference type="InterPro" id="IPR002319">
    <property type="entry name" value="Phenylalanyl-tRNA_Synthase"/>
</dbReference>
<dbReference type="Gene3D" id="3.30.70.380">
    <property type="entry name" value="Ferrodoxin-fold anticodon-binding domain"/>
    <property type="match status" value="1"/>
</dbReference>
<dbReference type="GO" id="GO:0043039">
    <property type="term" value="P:tRNA aminoacylation"/>
    <property type="evidence" value="ECO:0007669"/>
    <property type="project" value="InterPro"/>
</dbReference>
<dbReference type="Gene3D" id="3.30.930.10">
    <property type="entry name" value="Bira Bifunctional Protein, Domain 2"/>
    <property type="match status" value="1"/>
</dbReference>
<dbReference type="PROSITE" id="PS51447">
    <property type="entry name" value="FDX_ACB"/>
    <property type="match status" value="1"/>
</dbReference>
<keyword evidence="2" id="KW-0436">Ligase</keyword>
<feature type="domain" description="FDX-ACB" evidence="8">
    <location>
        <begin position="285"/>
        <end position="391"/>
    </location>
</feature>
<feature type="region of interest" description="Disordered" evidence="7">
    <location>
        <begin position="1"/>
        <end position="21"/>
    </location>
</feature>
<dbReference type="Proteomes" id="UP000469185">
    <property type="component" value="Unassembled WGS sequence"/>
</dbReference>
<organism evidence="9 10">
    <name type="scientific">Phytoactinopolyspora alkaliphila</name>
    <dbReference type="NCBI Taxonomy" id="1783498"/>
    <lineage>
        <taxon>Bacteria</taxon>
        <taxon>Bacillati</taxon>
        <taxon>Actinomycetota</taxon>
        <taxon>Actinomycetes</taxon>
        <taxon>Jiangellales</taxon>
        <taxon>Jiangellaceae</taxon>
        <taxon>Phytoactinopolyspora</taxon>
    </lineage>
</organism>
<keyword evidence="10" id="KW-1185">Reference proteome</keyword>
<dbReference type="InterPro" id="IPR045864">
    <property type="entry name" value="aa-tRNA-synth_II/BPL/LPL"/>
</dbReference>
<dbReference type="GO" id="GO:0005524">
    <property type="term" value="F:ATP binding"/>
    <property type="evidence" value="ECO:0007669"/>
    <property type="project" value="UniProtKB-KW"/>
</dbReference>
<keyword evidence="5" id="KW-0648">Protein biosynthesis</keyword>
<evidence type="ECO:0000313" key="10">
    <source>
        <dbReference type="Proteomes" id="UP000469185"/>
    </source>
</evidence>
<gene>
    <name evidence="9" type="ORF">G1H11_12550</name>
</gene>
<dbReference type="InterPro" id="IPR036690">
    <property type="entry name" value="Fdx_antiC-bd_sf"/>
</dbReference>
<keyword evidence="3" id="KW-0547">Nucleotide-binding</keyword>
<protein>
    <recommendedName>
        <fullName evidence="8">FDX-ACB domain-containing protein</fullName>
    </recommendedName>
</protein>
<evidence type="ECO:0000313" key="9">
    <source>
        <dbReference type="EMBL" id="NED96139.1"/>
    </source>
</evidence>
<dbReference type="SUPFAM" id="SSF54991">
    <property type="entry name" value="Anticodon-binding domain of PheRS"/>
    <property type="match status" value="1"/>
</dbReference>
<accession>A0A6N9YMQ6</accession>
<comment type="similarity">
    <text evidence="1">Belongs to the class-II aminoacyl-tRNA synthetase family.</text>
</comment>
<dbReference type="RefSeq" id="WP_163818927.1">
    <property type="nucleotide sequence ID" value="NZ_JAAGOB010000006.1"/>
</dbReference>
<sequence length="391" mass="42383">MTGSTAHTPIRRSAAGQSGIHPRLLPLPSLIEALSVRDLTDPADGPHALQMLVDDASCALAALWNAEICVERSRPVVSLEDNYDRLGYAPGAIARDARYTRYVSDTTMLRSHTSAGIPPALRRLAASPVDQALLVLPGICHRRDSIDRLHTGTPHQLDLWLLRRGGRRLNHDDLHDMVSALAAALLPGAHWRWTSADHPYTVGGRQVDAIDRGEPVEIAECGLAAPNVLKDAGLDPSAWSGLALGMGLDRMLMLRKDIPDIRLLRSADPRIADQMLDLEPYHPVSGLPPALRDISIATDPGADAEVLGDRIRDSLGADADLVEELSIVSSTPYDDLPSPARDRLGIVPGQVNVLIRLVLRPVDRTLTGREANALRDRIYAALHVRTTTTPS</sequence>
<proteinExistence type="inferred from homology"/>
<evidence type="ECO:0000256" key="3">
    <source>
        <dbReference type="ARBA" id="ARBA00022741"/>
    </source>
</evidence>
<keyword evidence="4" id="KW-0067">ATP-binding</keyword>
<comment type="caution">
    <text evidence="9">The sequence shown here is derived from an EMBL/GenBank/DDBJ whole genome shotgun (WGS) entry which is preliminary data.</text>
</comment>
<dbReference type="EMBL" id="JAAGOB010000006">
    <property type="protein sequence ID" value="NED96139.1"/>
    <property type="molecule type" value="Genomic_DNA"/>
</dbReference>
<dbReference type="GO" id="GO:0006412">
    <property type="term" value="P:translation"/>
    <property type="evidence" value="ECO:0007669"/>
    <property type="project" value="UniProtKB-KW"/>
</dbReference>
<dbReference type="GO" id="GO:0004812">
    <property type="term" value="F:aminoacyl-tRNA ligase activity"/>
    <property type="evidence" value="ECO:0007669"/>
    <property type="project" value="UniProtKB-KW"/>
</dbReference>
<evidence type="ECO:0000259" key="8">
    <source>
        <dbReference type="PROSITE" id="PS51447"/>
    </source>
</evidence>
<dbReference type="Pfam" id="PF01409">
    <property type="entry name" value="tRNA-synt_2d"/>
    <property type="match status" value="1"/>
</dbReference>
<keyword evidence="6" id="KW-0030">Aminoacyl-tRNA synthetase</keyword>
<evidence type="ECO:0000256" key="5">
    <source>
        <dbReference type="ARBA" id="ARBA00022917"/>
    </source>
</evidence>
<dbReference type="GO" id="GO:0000049">
    <property type="term" value="F:tRNA binding"/>
    <property type="evidence" value="ECO:0007669"/>
    <property type="project" value="InterPro"/>
</dbReference>
<dbReference type="InterPro" id="IPR005121">
    <property type="entry name" value="Fdx_antiC-bd"/>
</dbReference>
<dbReference type="SUPFAM" id="SSF55681">
    <property type="entry name" value="Class II aaRS and biotin synthetases"/>
    <property type="match status" value="1"/>
</dbReference>
<dbReference type="AlphaFoldDB" id="A0A6N9YMQ6"/>